<sequence length="322" mass="37217">MAANPSTTLTHDDRMLECYRIVDKELEIRHRGEFTPRDIWEMARMTVSAQFLPHYFSYVPGWRRALRRLGGDRIMPDFACIGAIKSGTSELATYLMQHPNMIVPLSKEPNRENPGDWRIFYPTRKEVAELEAVRGPMRAGYFEPRLHQVAVLDGFHAQRPDGKVIIMLRDPVRRAYSHFKWDFLATGRKSHLSGYMTSYRDYVRRALDVFPAHGFPTSIVGLPPLEAGIYAPSVRLWIERFGAENIHFIGAEEFFADIPGTLNSIFRFLGLPEHEPAIRQPVNTNNIDAPPEDPEARELLRDFYQPYNKELFAILGRELDWI</sequence>
<reference evidence="4" key="1">
    <citation type="submission" date="2020-09" db="EMBL/GenBank/DDBJ databases">
        <title>Hoyosella lacisalsi sp. nov., a halotolerant actinobacterium isolated from soil of Lake Gudzhirganskoe.</title>
        <authorList>
            <person name="Yang Q."/>
            <person name="Guo P.Y."/>
            <person name="Liu S.W."/>
            <person name="Li F.N."/>
            <person name="Sun C.H."/>
        </authorList>
    </citation>
    <scope>NUCLEOTIDE SEQUENCE</scope>
    <source>
        <strain evidence="4">G463</strain>
    </source>
</reference>
<evidence type="ECO:0000256" key="2">
    <source>
        <dbReference type="ARBA" id="ARBA00023180"/>
    </source>
</evidence>
<proteinExistence type="predicted"/>
<dbReference type="GO" id="GO:0008146">
    <property type="term" value="F:sulfotransferase activity"/>
    <property type="evidence" value="ECO:0007669"/>
    <property type="project" value="InterPro"/>
</dbReference>
<dbReference type="RefSeq" id="WP_192039330.1">
    <property type="nucleotide sequence ID" value="NZ_JACYWE010000005.1"/>
</dbReference>
<keyword evidence="1" id="KW-0808">Transferase</keyword>
<dbReference type="InterPro" id="IPR027417">
    <property type="entry name" value="P-loop_NTPase"/>
</dbReference>
<accession>A0A927JD16</accession>
<dbReference type="AlphaFoldDB" id="A0A927JD16"/>
<evidence type="ECO:0000313" key="5">
    <source>
        <dbReference type="Proteomes" id="UP000642993"/>
    </source>
</evidence>
<keyword evidence="5" id="KW-1185">Reference proteome</keyword>
<dbReference type="PANTHER" id="PTHR10605">
    <property type="entry name" value="HEPARAN SULFATE SULFOTRANSFERASE"/>
    <property type="match status" value="1"/>
</dbReference>
<keyword evidence="2" id="KW-0325">Glycoprotein</keyword>
<dbReference type="InterPro" id="IPR037359">
    <property type="entry name" value="NST/OST"/>
</dbReference>
<organism evidence="4 5">
    <name type="scientific">Lolliginicoccus lacisalsi</name>
    <dbReference type="NCBI Taxonomy" id="2742202"/>
    <lineage>
        <taxon>Bacteria</taxon>
        <taxon>Bacillati</taxon>
        <taxon>Actinomycetota</taxon>
        <taxon>Actinomycetes</taxon>
        <taxon>Mycobacteriales</taxon>
        <taxon>Hoyosellaceae</taxon>
        <taxon>Lolliginicoccus</taxon>
    </lineage>
</organism>
<dbReference type="InterPro" id="IPR000863">
    <property type="entry name" value="Sulfotransferase_dom"/>
</dbReference>
<gene>
    <name evidence="4" type="ORF">HT102_10295</name>
</gene>
<dbReference type="Proteomes" id="UP000642993">
    <property type="component" value="Unassembled WGS sequence"/>
</dbReference>
<dbReference type="EMBL" id="JACYWE010000005">
    <property type="protein sequence ID" value="MBD8506878.1"/>
    <property type="molecule type" value="Genomic_DNA"/>
</dbReference>
<evidence type="ECO:0000313" key="4">
    <source>
        <dbReference type="EMBL" id="MBD8506878.1"/>
    </source>
</evidence>
<dbReference type="PANTHER" id="PTHR10605:SF56">
    <property type="entry name" value="BIFUNCTIONAL HEPARAN SULFATE N-DEACETYLASE_N-SULFOTRANSFERASE"/>
    <property type="match status" value="1"/>
</dbReference>
<dbReference type="Pfam" id="PF00685">
    <property type="entry name" value="Sulfotransfer_1"/>
    <property type="match status" value="1"/>
</dbReference>
<dbReference type="SUPFAM" id="SSF52540">
    <property type="entry name" value="P-loop containing nucleoside triphosphate hydrolases"/>
    <property type="match status" value="1"/>
</dbReference>
<dbReference type="Gene3D" id="3.40.50.300">
    <property type="entry name" value="P-loop containing nucleotide triphosphate hydrolases"/>
    <property type="match status" value="1"/>
</dbReference>
<comment type="caution">
    <text evidence="4">The sequence shown here is derived from an EMBL/GenBank/DDBJ whole genome shotgun (WGS) entry which is preliminary data.</text>
</comment>
<feature type="domain" description="Sulfotransferase" evidence="3">
    <location>
        <begin position="159"/>
        <end position="274"/>
    </location>
</feature>
<evidence type="ECO:0000256" key="1">
    <source>
        <dbReference type="ARBA" id="ARBA00022679"/>
    </source>
</evidence>
<protein>
    <submittedName>
        <fullName evidence="4">Sulfotransferase domain-containing protein</fullName>
    </submittedName>
</protein>
<name>A0A927JD16_9ACTN</name>
<evidence type="ECO:0000259" key="3">
    <source>
        <dbReference type="Pfam" id="PF00685"/>
    </source>
</evidence>